<evidence type="ECO:0000256" key="1">
    <source>
        <dbReference type="SAM" id="MobiDB-lite"/>
    </source>
</evidence>
<evidence type="ECO:0000313" key="2">
    <source>
        <dbReference type="EMBL" id="POY42729.1"/>
    </source>
</evidence>
<accession>A0ABX4ZT88</accession>
<name>A0ABX4ZT88_9PAST</name>
<reference evidence="2 3" key="1">
    <citation type="submission" date="2018-02" db="EMBL/GenBank/DDBJ databases">
        <title>Classification genera of Pasteurellaceae by whole genome sequence comparison.</title>
        <authorList>
            <person name="Christensen H."/>
        </authorList>
    </citation>
    <scope>NUCLEOTIDE SEQUENCE [LARGE SCALE GENOMIC DNA]</scope>
    <source>
        <strain evidence="2 3">20186H4H1</strain>
    </source>
</reference>
<dbReference type="EMBL" id="PQVI01000039">
    <property type="protein sequence ID" value="POY42729.1"/>
    <property type="molecule type" value="Genomic_DNA"/>
</dbReference>
<protein>
    <submittedName>
        <fullName evidence="2">Uncharacterized protein</fullName>
    </submittedName>
</protein>
<gene>
    <name evidence="2" type="ORF">C3Z13_03615</name>
</gene>
<proteinExistence type="predicted"/>
<feature type="compositionally biased region" description="Polar residues" evidence="1">
    <location>
        <begin position="52"/>
        <end position="63"/>
    </location>
</feature>
<organism evidence="2 3">
    <name type="scientific">Avibacterium endocarditidis</name>
    <dbReference type="NCBI Taxonomy" id="380674"/>
    <lineage>
        <taxon>Bacteria</taxon>
        <taxon>Pseudomonadati</taxon>
        <taxon>Pseudomonadota</taxon>
        <taxon>Gammaproteobacteria</taxon>
        <taxon>Pasteurellales</taxon>
        <taxon>Pasteurellaceae</taxon>
        <taxon>Avibacterium</taxon>
    </lineage>
</organism>
<keyword evidence="3" id="KW-1185">Reference proteome</keyword>
<evidence type="ECO:0000313" key="3">
    <source>
        <dbReference type="Proteomes" id="UP000237229"/>
    </source>
</evidence>
<feature type="region of interest" description="Disordered" evidence="1">
    <location>
        <begin position="41"/>
        <end position="63"/>
    </location>
</feature>
<comment type="caution">
    <text evidence="2">The sequence shown here is derived from an EMBL/GenBank/DDBJ whole genome shotgun (WGS) entry which is preliminary data.</text>
</comment>
<sequence>MLSTRKFLSVTAASDAKPPLSVAFPDSFNVLFSFLSRISPVSPSKRKPSFKVATSSLSPFGFS</sequence>
<dbReference type="Proteomes" id="UP000237229">
    <property type="component" value="Unassembled WGS sequence"/>
</dbReference>